<dbReference type="Proteomes" id="UP001165960">
    <property type="component" value="Unassembled WGS sequence"/>
</dbReference>
<keyword evidence="2" id="KW-1185">Reference proteome</keyword>
<organism evidence="1 2">
    <name type="scientific">Entomophthora muscae</name>
    <dbReference type="NCBI Taxonomy" id="34485"/>
    <lineage>
        <taxon>Eukaryota</taxon>
        <taxon>Fungi</taxon>
        <taxon>Fungi incertae sedis</taxon>
        <taxon>Zoopagomycota</taxon>
        <taxon>Entomophthoromycotina</taxon>
        <taxon>Entomophthoromycetes</taxon>
        <taxon>Entomophthorales</taxon>
        <taxon>Entomophthoraceae</taxon>
        <taxon>Entomophthora</taxon>
    </lineage>
</organism>
<evidence type="ECO:0000313" key="1">
    <source>
        <dbReference type="EMBL" id="KAJ9074590.1"/>
    </source>
</evidence>
<gene>
    <name evidence="1" type="ORF">DSO57_1004730</name>
</gene>
<reference evidence="1" key="1">
    <citation type="submission" date="2022-04" db="EMBL/GenBank/DDBJ databases">
        <title>Genome of the entomopathogenic fungus Entomophthora muscae.</title>
        <authorList>
            <person name="Elya C."/>
            <person name="Lovett B.R."/>
            <person name="Lee E."/>
            <person name="Macias A.M."/>
            <person name="Hajek A.E."/>
            <person name="De Bivort B.L."/>
            <person name="Kasson M.T."/>
            <person name="De Fine Licht H.H."/>
            <person name="Stajich J.E."/>
        </authorList>
    </citation>
    <scope>NUCLEOTIDE SEQUENCE</scope>
    <source>
        <strain evidence="1">Berkeley</strain>
    </source>
</reference>
<comment type="caution">
    <text evidence="1">The sequence shown here is derived from an EMBL/GenBank/DDBJ whole genome shotgun (WGS) entry which is preliminary data.</text>
</comment>
<dbReference type="EMBL" id="QTSX02002852">
    <property type="protein sequence ID" value="KAJ9074590.1"/>
    <property type="molecule type" value="Genomic_DNA"/>
</dbReference>
<accession>A0ACC2TIN8</accession>
<evidence type="ECO:0000313" key="2">
    <source>
        <dbReference type="Proteomes" id="UP001165960"/>
    </source>
</evidence>
<name>A0ACC2TIN8_9FUNG</name>
<proteinExistence type="predicted"/>
<sequence>MFSLFGKGIIKVSRKCYSPLSSGCSGLLFPLIVPRGFPNVRNYSFEKSLQKPSKELVFDSPSGGPIRLVKRFSIITTGLGLVAVPLFWTIWDLPMVQNSGLRFSTVILTSFVSIGSTLFLHWFFSPYVSKLFLHHTETAFKENPQRNAKEGSLEASRIPRKPIENQLLTPNTQVTFETTSLTGRKILTTVKLSDLIVGKGLRSTWEVDPEKLMPIPSQGFSCSKPKEYVNNFPQTKFWLDLPKKPYQGAFTLYKIDQFLKEWTPQTIEDKLKLHKFSL</sequence>
<protein>
    <submittedName>
        <fullName evidence="1">Uncharacterized protein</fullName>
    </submittedName>
</protein>